<dbReference type="InterPro" id="IPR036875">
    <property type="entry name" value="Znf_CCHC_sf"/>
</dbReference>
<dbReference type="InterPro" id="IPR021109">
    <property type="entry name" value="Peptidase_aspartic_dom_sf"/>
</dbReference>
<keyword evidence="7" id="KW-1185">Reference proteome</keyword>
<name>A0A5E4N5A6_9HEMI</name>
<gene>
    <name evidence="6" type="ORF">CINCED_3A009786</name>
</gene>
<dbReference type="Gene3D" id="3.10.10.10">
    <property type="entry name" value="HIV Type 1 Reverse Transcriptase, subunit A, domain 1"/>
    <property type="match status" value="1"/>
</dbReference>
<proteinExistence type="predicted"/>
<protein>
    <submittedName>
        <fullName evidence="6">Aspartic peptidase domain,Zinc finger, CCHC-type</fullName>
    </submittedName>
</protein>
<keyword evidence="2" id="KW-0548">Nucleotidyltransferase</keyword>
<dbReference type="SUPFAM" id="SSF50630">
    <property type="entry name" value="Acid proteases"/>
    <property type="match status" value="1"/>
</dbReference>
<dbReference type="EMBL" id="CABPRJ010001652">
    <property type="protein sequence ID" value="VVC39111.1"/>
    <property type="molecule type" value="Genomic_DNA"/>
</dbReference>
<keyword evidence="4" id="KW-0255">Endonuclease</keyword>
<dbReference type="InterPro" id="IPR043502">
    <property type="entry name" value="DNA/RNA_pol_sf"/>
</dbReference>
<feature type="region of interest" description="Disordered" evidence="5">
    <location>
        <begin position="1"/>
        <end position="22"/>
    </location>
</feature>
<evidence type="ECO:0000256" key="4">
    <source>
        <dbReference type="ARBA" id="ARBA00022759"/>
    </source>
</evidence>
<dbReference type="CDD" id="cd00303">
    <property type="entry name" value="retropepsin_like"/>
    <property type="match status" value="1"/>
</dbReference>
<evidence type="ECO:0000256" key="5">
    <source>
        <dbReference type="SAM" id="MobiDB-lite"/>
    </source>
</evidence>
<dbReference type="PANTHER" id="PTHR37984:SF5">
    <property type="entry name" value="PROTEIN NYNRIN-LIKE"/>
    <property type="match status" value="1"/>
</dbReference>
<evidence type="ECO:0000313" key="6">
    <source>
        <dbReference type="EMBL" id="VVC39111.1"/>
    </source>
</evidence>
<evidence type="ECO:0000256" key="3">
    <source>
        <dbReference type="ARBA" id="ARBA00022722"/>
    </source>
</evidence>
<dbReference type="GO" id="GO:0004519">
    <property type="term" value="F:endonuclease activity"/>
    <property type="evidence" value="ECO:0007669"/>
    <property type="project" value="UniProtKB-KW"/>
</dbReference>
<dbReference type="Gene3D" id="4.10.60.10">
    <property type="entry name" value="Zinc finger, CCHC-type"/>
    <property type="match status" value="1"/>
</dbReference>
<feature type="region of interest" description="Disordered" evidence="5">
    <location>
        <begin position="289"/>
        <end position="310"/>
    </location>
</feature>
<dbReference type="Proteomes" id="UP000325440">
    <property type="component" value="Unassembled WGS sequence"/>
</dbReference>
<sequence>MSDRSSGSDSSSESSDLDENYVPSRSINKNLLGSFRPVTRSQSNLQKETLIKDRKQSKSFNSKILIDLKDNTQTLEYNSSMALPSSTTLSLETAIKLIPHFNGENVQEVYPFINACNFVMQNVEETIQPVLLQLELTTTKFQQGETVREYATKVKKLLHELCNVSTKDKTSSDAKAIHNYIKETTLTIYIEGLPSSIRGVVKSKNRPTLEEAIKYSLEEEKIYQSNKGTQRLLNNKPNYRYGNHNVDTGQQNKQSKGFNNQRNQDTKQVSCIYCKKFGHTIEVCYKKKNADSRKESQDNPSTSGNAKESVKKGVHNHATYKIPQCIKGIANLFIDTGADLNIIKINVLQDDVMMVSDSKIYKLQGINDQLVSTLGSTTLNVSINNKVYETEFHVVNSNFPINGDGILGNPFLKDNQMLIDVGKEELIFKADSTTTIPARHEMIIPIQFDVQDLSEQLNILIHAQKLGKNILCGNILNIVKHNQVLINVINPTEENQVIPIPKLSDLSHEIFDIVSMDNIQTSKANVNTENRIQLLKNTLKYDHMNAEEREVILDLCSEFSNIFYLEGDQMTCTNAMQHEIKSPGVTQPIHQKPYRLPYAQKREIAKQVGEMQRDGIITSSDSPWNAPLLVVPKKSDVFGEKKYRVVMDFRKLNSITVGDAFPMPNIRDT</sequence>
<feature type="compositionally biased region" description="Polar residues" evidence="5">
    <location>
        <begin position="245"/>
        <end position="262"/>
    </location>
</feature>
<dbReference type="AlphaFoldDB" id="A0A5E4N5A6"/>
<evidence type="ECO:0000256" key="2">
    <source>
        <dbReference type="ARBA" id="ARBA00022695"/>
    </source>
</evidence>
<dbReference type="SUPFAM" id="SSF57756">
    <property type="entry name" value="Retrovirus zinc finger-like domains"/>
    <property type="match status" value="1"/>
</dbReference>
<dbReference type="GO" id="GO:0016779">
    <property type="term" value="F:nucleotidyltransferase activity"/>
    <property type="evidence" value="ECO:0007669"/>
    <property type="project" value="UniProtKB-KW"/>
</dbReference>
<dbReference type="InterPro" id="IPR050951">
    <property type="entry name" value="Retrovirus_Pol_polyprotein"/>
</dbReference>
<evidence type="ECO:0000313" key="7">
    <source>
        <dbReference type="Proteomes" id="UP000325440"/>
    </source>
</evidence>
<dbReference type="SUPFAM" id="SSF56672">
    <property type="entry name" value="DNA/RNA polymerases"/>
    <property type="match status" value="1"/>
</dbReference>
<evidence type="ECO:0000256" key="1">
    <source>
        <dbReference type="ARBA" id="ARBA00022679"/>
    </source>
</evidence>
<dbReference type="GO" id="GO:0008270">
    <property type="term" value="F:zinc ion binding"/>
    <property type="evidence" value="ECO:0007669"/>
    <property type="project" value="InterPro"/>
</dbReference>
<feature type="region of interest" description="Disordered" evidence="5">
    <location>
        <begin position="232"/>
        <end position="262"/>
    </location>
</feature>
<dbReference type="GO" id="GO:0003676">
    <property type="term" value="F:nucleic acid binding"/>
    <property type="evidence" value="ECO:0007669"/>
    <property type="project" value="InterPro"/>
</dbReference>
<dbReference type="OrthoDB" id="6628279at2759"/>
<keyword evidence="4" id="KW-0378">Hydrolase</keyword>
<dbReference type="GO" id="GO:0071897">
    <property type="term" value="P:DNA biosynthetic process"/>
    <property type="evidence" value="ECO:0007669"/>
    <property type="project" value="UniProtKB-ARBA"/>
</dbReference>
<keyword evidence="3" id="KW-0540">Nuclease</keyword>
<dbReference type="Gene3D" id="2.40.70.10">
    <property type="entry name" value="Acid Proteases"/>
    <property type="match status" value="1"/>
</dbReference>
<accession>A0A5E4N5A6</accession>
<reference evidence="6 7" key="1">
    <citation type="submission" date="2019-08" db="EMBL/GenBank/DDBJ databases">
        <authorList>
            <person name="Alioto T."/>
            <person name="Alioto T."/>
            <person name="Gomez Garrido J."/>
        </authorList>
    </citation>
    <scope>NUCLEOTIDE SEQUENCE [LARGE SCALE GENOMIC DNA]</scope>
</reference>
<dbReference type="PANTHER" id="PTHR37984">
    <property type="entry name" value="PROTEIN CBG26694"/>
    <property type="match status" value="1"/>
</dbReference>
<keyword evidence="1" id="KW-0808">Transferase</keyword>
<feature type="compositionally biased region" description="Low complexity" evidence="5">
    <location>
        <begin position="1"/>
        <end position="14"/>
    </location>
</feature>
<organism evidence="6 7">
    <name type="scientific">Cinara cedri</name>
    <dbReference type="NCBI Taxonomy" id="506608"/>
    <lineage>
        <taxon>Eukaryota</taxon>
        <taxon>Metazoa</taxon>
        <taxon>Ecdysozoa</taxon>
        <taxon>Arthropoda</taxon>
        <taxon>Hexapoda</taxon>
        <taxon>Insecta</taxon>
        <taxon>Pterygota</taxon>
        <taxon>Neoptera</taxon>
        <taxon>Paraneoptera</taxon>
        <taxon>Hemiptera</taxon>
        <taxon>Sternorrhyncha</taxon>
        <taxon>Aphidomorpha</taxon>
        <taxon>Aphidoidea</taxon>
        <taxon>Aphididae</taxon>
        <taxon>Lachninae</taxon>
        <taxon>Cinara</taxon>
    </lineage>
</organism>